<dbReference type="Gene3D" id="3.40.640.10">
    <property type="entry name" value="Type I PLP-dependent aspartate aminotransferase-like (Major domain)"/>
    <property type="match status" value="1"/>
</dbReference>
<dbReference type="PANTHER" id="PTHR43206">
    <property type="entry name" value="AMINOTRANSFERASE"/>
    <property type="match status" value="1"/>
</dbReference>
<dbReference type="OrthoDB" id="10260828at2759"/>
<comment type="caution">
    <text evidence="6">The sequence shown here is derived from an EMBL/GenBank/DDBJ whole genome shotgun (WGS) entry which is preliminary data.</text>
</comment>
<dbReference type="Pfam" id="PF00202">
    <property type="entry name" value="Aminotran_3"/>
    <property type="match status" value="1"/>
</dbReference>
<dbReference type="PANTHER" id="PTHR43206:SF1">
    <property type="entry name" value="4-AMINOBUTYRATE AMINOTRANSFERASE, MITOCHONDRIAL"/>
    <property type="match status" value="1"/>
</dbReference>
<dbReference type="SUPFAM" id="SSF53383">
    <property type="entry name" value="PLP-dependent transferases"/>
    <property type="match status" value="1"/>
</dbReference>
<comment type="similarity">
    <text evidence="2">Belongs to the class-III pyridoxal-phosphate-dependent aminotransferase family.</text>
</comment>
<evidence type="ECO:0000313" key="7">
    <source>
        <dbReference type="Proteomes" id="UP000243081"/>
    </source>
</evidence>
<dbReference type="InterPro" id="IPR015421">
    <property type="entry name" value="PyrdxlP-dep_Trfase_major"/>
</dbReference>
<accession>A0A179IUP9</accession>
<evidence type="ECO:0000256" key="4">
    <source>
        <dbReference type="ARBA" id="ARBA00022679"/>
    </source>
</evidence>
<keyword evidence="5" id="KW-0663">Pyridoxal phosphate</keyword>
<dbReference type="GO" id="GO:0008483">
    <property type="term" value="F:transaminase activity"/>
    <property type="evidence" value="ECO:0007669"/>
    <property type="project" value="UniProtKB-KW"/>
</dbReference>
<dbReference type="GO" id="GO:0030170">
    <property type="term" value="F:pyridoxal phosphate binding"/>
    <property type="evidence" value="ECO:0007669"/>
    <property type="project" value="InterPro"/>
</dbReference>
<dbReference type="GO" id="GO:0005739">
    <property type="term" value="C:mitochondrion"/>
    <property type="evidence" value="ECO:0007669"/>
    <property type="project" value="TreeGrafter"/>
</dbReference>
<evidence type="ECO:0000256" key="2">
    <source>
        <dbReference type="ARBA" id="ARBA00008954"/>
    </source>
</evidence>
<gene>
    <name evidence="6" type="ORF">LLEC1_08109</name>
</gene>
<evidence type="ECO:0000313" key="6">
    <source>
        <dbReference type="EMBL" id="OAR05782.1"/>
    </source>
</evidence>
<reference evidence="6 7" key="1">
    <citation type="submission" date="2016-03" db="EMBL/GenBank/DDBJ databases">
        <title>Fine-scale spatial genetic structure of a fungal parasite of coffee scale insects.</title>
        <authorList>
            <person name="Jackson D."/>
            <person name="Zemenick K.A."/>
            <person name="Malloure B."/>
            <person name="Quandt C.A."/>
            <person name="James T.Y."/>
        </authorList>
    </citation>
    <scope>NUCLEOTIDE SEQUENCE [LARGE SCALE GENOMIC DNA]</scope>
    <source>
        <strain evidence="6 7">UM487</strain>
    </source>
</reference>
<dbReference type="EMBL" id="LUKN01000096">
    <property type="protein sequence ID" value="OAR05782.1"/>
    <property type="molecule type" value="Genomic_DNA"/>
</dbReference>
<feature type="non-terminal residue" evidence="6">
    <location>
        <position position="247"/>
    </location>
</feature>
<dbReference type="InterPro" id="IPR005814">
    <property type="entry name" value="Aminotrans_3"/>
</dbReference>
<dbReference type="GO" id="GO:0009450">
    <property type="term" value="P:gamma-aminobutyric acid catabolic process"/>
    <property type="evidence" value="ECO:0007669"/>
    <property type="project" value="TreeGrafter"/>
</dbReference>
<comment type="cofactor">
    <cofactor evidence="1">
        <name>pyridoxal 5'-phosphate</name>
        <dbReference type="ChEBI" id="CHEBI:597326"/>
    </cofactor>
</comment>
<dbReference type="InterPro" id="IPR015424">
    <property type="entry name" value="PyrdxlP-dep_Trfase"/>
</dbReference>
<dbReference type="InterPro" id="IPR015422">
    <property type="entry name" value="PyrdxlP-dep_Trfase_small"/>
</dbReference>
<sequence>MLSSVRAGARRLPRHVGMLQAARPMATASSVFPNEPPKPAVKTAIPGPQSKAALEKLEKVFDTRSMNFVADYDKCHGNYIVDHDGNVLLDAFAQIASIPLGYNNPHLLKVADSPQMKSAIVNRPAIGAFPSSEWADILETGLLKAAPEGFSQVFTSMTGSDANELAFKAAFIWRRTLERKGADFTAEELSSVMRNEEPGAPQYSILSFEGGFHGRLFGSLSATRSKAIHKLDIPAFDWPAAPFPQLR</sequence>
<proteinExistence type="inferred from homology"/>
<evidence type="ECO:0000256" key="1">
    <source>
        <dbReference type="ARBA" id="ARBA00001933"/>
    </source>
</evidence>
<dbReference type="Proteomes" id="UP000243081">
    <property type="component" value="Unassembled WGS sequence"/>
</dbReference>
<organism evidence="6 7">
    <name type="scientific">Cordyceps confragosa</name>
    <name type="common">Lecanicillium lecanii</name>
    <dbReference type="NCBI Taxonomy" id="2714763"/>
    <lineage>
        <taxon>Eukaryota</taxon>
        <taxon>Fungi</taxon>
        <taxon>Dikarya</taxon>
        <taxon>Ascomycota</taxon>
        <taxon>Pezizomycotina</taxon>
        <taxon>Sordariomycetes</taxon>
        <taxon>Hypocreomycetidae</taxon>
        <taxon>Hypocreales</taxon>
        <taxon>Cordycipitaceae</taxon>
        <taxon>Akanthomyces</taxon>
    </lineage>
</organism>
<evidence type="ECO:0008006" key="8">
    <source>
        <dbReference type="Google" id="ProtNLM"/>
    </source>
</evidence>
<evidence type="ECO:0000256" key="5">
    <source>
        <dbReference type="ARBA" id="ARBA00022898"/>
    </source>
</evidence>
<dbReference type="AlphaFoldDB" id="A0A179IUP9"/>
<keyword evidence="7" id="KW-1185">Reference proteome</keyword>
<protein>
    <recommendedName>
        <fullName evidence="8">4-aminobutyrate aminotransferase</fullName>
    </recommendedName>
</protein>
<keyword evidence="4" id="KW-0808">Transferase</keyword>
<evidence type="ECO:0000256" key="3">
    <source>
        <dbReference type="ARBA" id="ARBA00022576"/>
    </source>
</evidence>
<keyword evidence="3" id="KW-0032">Aminotransferase</keyword>
<dbReference type="Gene3D" id="3.90.1150.10">
    <property type="entry name" value="Aspartate Aminotransferase, domain 1"/>
    <property type="match status" value="1"/>
</dbReference>
<name>A0A179IUP9_CORDF</name>